<evidence type="ECO:0000259" key="2">
    <source>
        <dbReference type="Pfam" id="PF22215"/>
    </source>
</evidence>
<sequence>MPLTRYISIRSRLSTDDALSALITASSVTRDLSDMLQFTPAKAAASVLLLIFQTIQTIQTNKHDCHRLARRCLSLLVDMRDQLADNWDAAPPSLIKAMKKFEETLQEIYEFMKLAAEQKWGKRFMRKTTIENAIADYNAALDDAARAFQIATLINIHLAVGDATPNKGEAVSEPTTVSVGSRRTEVVQRSATLPPYTSSRTEVMTDVQVLTASPAPTRSATTTSVAITSRSNSSGQSTRSALSPLSSIDLIDLSSPASTDFDCAEVDSPRMLISFGSVEEELLETMDEGDREEETVITEHHGFNRYHQSQFRMKGKSRTIKEGWWAGALEGDINGQKSVMLRYEGERKSAVKRFIRDVKVLQNVYHPNLPQLVGYSNDETPTPFILLANVQTRLPQALLLDSLKNASLARCAQLLLQFYRDTLDAALYYQRQLNLSDSKLQDYVETASYRIDMEQSVIMGLPPPEIDGVVSWRNYGVAHSIRNIYLKLLPNDGLLPKQPVDTSDESTSIEMQSRLNHLTVLARMILPSLDNVSVVRERLHKLLGNMHDEYDEEEEPLEIQPMSLRQIRHAAISIGAHQATWHENTGIPPNKFSVGDLGYIPKGDGEQMDWSNFVAICNVLTEDTAKFEVSSVAGAKQGGWHNGRHQWDELASFELPGGVHGWTIVVPPEADYTVDVVHSTEIVRVPDAWRYLLDAGKDLAKKHGVQPEDLILITRAGTDQRFKIRDLRQVQYWSASHAPAIRGFHQPQFGGHHLHHGQGMGFGGHGQFGHQPFGSQAGDPRRLVPGQDLAPKIFYLFTSSEKDHEPYFSLTPMHTPRPSNEKPPQLNPSVVRCFASLDMTWGFLNYVQLHAEDFTE</sequence>
<feature type="domain" description="Mixed lineage kinase" evidence="2">
    <location>
        <begin position="50"/>
        <end position="150"/>
    </location>
</feature>
<evidence type="ECO:0000256" key="1">
    <source>
        <dbReference type="SAM" id="MobiDB-lite"/>
    </source>
</evidence>
<dbReference type="CDD" id="cd21037">
    <property type="entry name" value="MLKL_NTD"/>
    <property type="match status" value="1"/>
</dbReference>
<dbReference type="Pfam" id="PF22215">
    <property type="entry name" value="MLKL_N"/>
    <property type="match status" value="1"/>
</dbReference>
<dbReference type="InterPro" id="IPR036537">
    <property type="entry name" value="Adaptor_Cbl_N_dom_sf"/>
</dbReference>
<reference evidence="3" key="1">
    <citation type="submission" date="2019-01" db="EMBL/GenBank/DDBJ databases">
        <title>Draft genome sequences of three monokaryotic isolates of the white-rot basidiomycete fungus Dichomitus squalens.</title>
        <authorList>
            <consortium name="DOE Joint Genome Institute"/>
            <person name="Lopez S.C."/>
            <person name="Andreopoulos B."/>
            <person name="Pangilinan J."/>
            <person name="Lipzen A."/>
            <person name="Riley R."/>
            <person name="Ahrendt S."/>
            <person name="Ng V."/>
            <person name="Barry K."/>
            <person name="Daum C."/>
            <person name="Grigoriev I.V."/>
            <person name="Hilden K.S."/>
            <person name="Makela M.R."/>
            <person name="de Vries R.P."/>
        </authorList>
    </citation>
    <scope>NUCLEOTIDE SEQUENCE [LARGE SCALE GENOMIC DNA]</scope>
    <source>
        <strain evidence="3">OM18370.1</strain>
    </source>
</reference>
<dbReference type="AlphaFoldDB" id="A0A4Q9MSU8"/>
<evidence type="ECO:0000313" key="3">
    <source>
        <dbReference type="EMBL" id="TBU30940.1"/>
    </source>
</evidence>
<feature type="region of interest" description="Disordered" evidence="1">
    <location>
        <begin position="212"/>
        <end position="241"/>
    </location>
</feature>
<gene>
    <name evidence="3" type="ORF">BD311DRAFT_753508</name>
</gene>
<proteinExistence type="predicted"/>
<dbReference type="Proteomes" id="UP000292957">
    <property type="component" value="Unassembled WGS sequence"/>
</dbReference>
<name>A0A4Q9MSU8_9APHY</name>
<organism evidence="3">
    <name type="scientific">Dichomitus squalens</name>
    <dbReference type="NCBI Taxonomy" id="114155"/>
    <lineage>
        <taxon>Eukaryota</taxon>
        <taxon>Fungi</taxon>
        <taxon>Dikarya</taxon>
        <taxon>Basidiomycota</taxon>
        <taxon>Agaricomycotina</taxon>
        <taxon>Agaricomycetes</taxon>
        <taxon>Polyporales</taxon>
        <taxon>Polyporaceae</taxon>
        <taxon>Dichomitus</taxon>
    </lineage>
</organism>
<accession>A0A4Q9MSU8</accession>
<protein>
    <recommendedName>
        <fullName evidence="2">Mixed lineage kinase domain-containing protein</fullName>
    </recommendedName>
</protein>
<dbReference type="OrthoDB" id="3268478at2759"/>
<dbReference type="InterPro" id="IPR059179">
    <property type="entry name" value="MLKL-like_MCAfunc"/>
</dbReference>
<dbReference type="InterPro" id="IPR054000">
    <property type="entry name" value="MLKL_N"/>
</dbReference>
<dbReference type="EMBL" id="ML143402">
    <property type="protein sequence ID" value="TBU30940.1"/>
    <property type="molecule type" value="Genomic_DNA"/>
</dbReference>
<dbReference type="Gene3D" id="1.20.930.20">
    <property type="entry name" value="Adaptor protein Cbl, N-terminal domain"/>
    <property type="match status" value="1"/>
</dbReference>
<dbReference type="GO" id="GO:0007166">
    <property type="term" value="P:cell surface receptor signaling pathway"/>
    <property type="evidence" value="ECO:0007669"/>
    <property type="project" value="InterPro"/>
</dbReference>